<protein>
    <submittedName>
        <fullName evidence="3">FCGBP protein</fullName>
    </submittedName>
</protein>
<accession>A0A8J9VX90</accession>
<feature type="domain" description="IgGFc-binding protein N-terminal" evidence="2">
    <location>
        <begin position="208"/>
        <end position="513"/>
    </location>
</feature>
<sequence length="529" mass="57578">MLLNMLVPFCRGQSVYGSTCSAEKCVCNPVINVGSHNSDSGEMKDMQTVLLSQQAQIALLQEQLTQLINETGSSLDDSQLVVQQNDSIARLDKRLAELERNDPGSNFVRDNRGTEFILSFTENFQRQQQKPKLFITGARDIQTDVTVAVPSVNFIKHVRATFGQVTTVDLPREGVEMRGSRRGDTAVRVTAEDDIVVHGVFAEEYSSDGYLALPTDVLGTQYFVASSTVHSTWVAEGFEGLPSEFGVVGVHDGTVVNIAPTKNVTFDGQSYKAGHTFSVTLNRMESLQVQTVSDLTGTQIISSQPVAVLSGNLFTVVGNNQDGSGDHLVEMVPPVDAWGQEFAMVPLKTRKGGDLFRVMAATYDTQITITGESTRTLRAGEYWEYELPSDQYKHLTADKPVLLVQYSKTQKADSVNSDPFMMVIPPVDQLAGDYTFATVNMTNVSLSTHHVNVIVRTSEIDGLRLDDDVLSPSVGWSAVPGTTLSAAQVDVAAGTHTVKHVSPGVAFGLVVYGFSHMESYGYPAGFRIQ</sequence>
<feature type="coiled-coil region" evidence="1">
    <location>
        <begin position="43"/>
        <end position="101"/>
    </location>
</feature>
<dbReference type="PANTHER" id="PTHR46534:SF1">
    <property type="entry name" value="IGGFC-BINDING PROTEIN N-TERMINAL DOMAIN-CONTAINING PROTEIN"/>
    <property type="match status" value="1"/>
</dbReference>
<dbReference type="InterPro" id="IPR035234">
    <property type="entry name" value="IgGFc-bd_N"/>
</dbReference>
<evidence type="ECO:0000313" key="4">
    <source>
        <dbReference type="Proteomes" id="UP000838412"/>
    </source>
</evidence>
<evidence type="ECO:0000256" key="1">
    <source>
        <dbReference type="SAM" id="Coils"/>
    </source>
</evidence>
<keyword evidence="4" id="KW-1185">Reference proteome</keyword>
<gene>
    <name evidence="3" type="primary">FCGBP</name>
    <name evidence="3" type="ORF">BLAG_LOCUS98</name>
</gene>
<dbReference type="Pfam" id="PF17517">
    <property type="entry name" value="IgGFc_binding"/>
    <property type="match status" value="1"/>
</dbReference>
<reference evidence="3" key="1">
    <citation type="submission" date="2022-01" db="EMBL/GenBank/DDBJ databases">
        <authorList>
            <person name="Braso-Vives M."/>
        </authorList>
    </citation>
    <scope>NUCLEOTIDE SEQUENCE</scope>
</reference>
<name>A0A8J9VX90_BRALA</name>
<dbReference type="OrthoDB" id="6236007at2759"/>
<evidence type="ECO:0000259" key="2">
    <source>
        <dbReference type="Pfam" id="PF17517"/>
    </source>
</evidence>
<dbReference type="Proteomes" id="UP000838412">
    <property type="component" value="Chromosome 1"/>
</dbReference>
<dbReference type="PANTHER" id="PTHR46534">
    <property type="entry name" value="IGGFC_BINDING DOMAIN-CONTAINING PROTEIN"/>
    <property type="match status" value="1"/>
</dbReference>
<proteinExistence type="predicted"/>
<dbReference type="AlphaFoldDB" id="A0A8J9VX90"/>
<keyword evidence="1" id="KW-0175">Coiled coil</keyword>
<evidence type="ECO:0000313" key="3">
    <source>
        <dbReference type="EMBL" id="CAH1225036.1"/>
    </source>
</evidence>
<organism evidence="3 4">
    <name type="scientific">Branchiostoma lanceolatum</name>
    <name type="common">Common lancelet</name>
    <name type="synonym">Amphioxus lanceolatum</name>
    <dbReference type="NCBI Taxonomy" id="7740"/>
    <lineage>
        <taxon>Eukaryota</taxon>
        <taxon>Metazoa</taxon>
        <taxon>Chordata</taxon>
        <taxon>Cephalochordata</taxon>
        <taxon>Leptocardii</taxon>
        <taxon>Amphioxiformes</taxon>
        <taxon>Branchiostomatidae</taxon>
        <taxon>Branchiostoma</taxon>
    </lineage>
</organism>
<dbReference type="EMBL" id="OV696686">
    <property type="protein sequence ID" value="CAH1225036.1"/>
    <property type="molecule type" value="Genomic_DNA"/>
</dbReference>